<feature type="transmembrane region" description="Helical" evidence="2">
    <location>
        <begin position="24"/>
        <end position="49"/>
    </location>
</feature>
<evidence type="ECO:0000313" key="4">
    <source>
        <dbReference type="Proteomes" id="UP000501868"/>
    </source>
</evidence>
<dbReference type="InterPro" id="IPR011701">
    <property type="entry name" value="MFS"/>
</dbReference>
<evidence type="ECO:0000256" key="1">
    <source>
        <dbReference type="ARBA" id="ARBA00004651"/>
    </source>
</evidence>
<name>A0A6H1NW40_PRIMG</name>
<dbReference type="Gene3D" id="1.20.1250.20">
    <property type="entry name" value="MFS general substrate transporter like domains"/>
    <property type="match status" value="1"/>
</dbReference>
<feature type="transmembrane region" description="Helical" evidence="2">
    <location>
        <begin position="194"/>
        <end position="216"/>
    </location>
</feature>
<keyword evidence="2" id="KW-0812">Transmembrane</keyword>
<feature type="transmembrane region" description="Helical" evidence="2">
    <location>
        <begin position="228"/>
        <end position="253"/>
    </location>
</feature>
<feature type="transmembrane region" description="Helical" evidence="2">
    <location>
        <begin position="259"/>
        <end position="281"/>
    </location>
</feature>
<evidence type="ECO:0008006" key="5">
    <source>
        <dbReference type="Google" id="ProtNLM"/>
    </source>
</evidence>
<dbReference type="CDD" id="cd06174">
    <property type="entry name" value="MFS"/>
    <property type="match status" value="1"/>
</dbReference>
<reference evidence="3 4" key="2">
    <citation type="submission" date="2020-04" db="EMBL/GenBank/DDBJ databases">
        <authorList>
            <person name="Fomenkov A."/>
            <person name="Anton B.P."/>
            <person name="Roberts R.J."/>
        </authorList>
    </citation>
    <scope>NUCLEOTIDE SEQUENCE [LARGE SCALE GENOMIC DNA]</scope>
    <source>
        <strain evidence="3 4">S2</strain>
    </source>
</reference>
<evidence type="ECO:0000256" key="2">
    <source>
        <dbReference type="SAM" id="Phobius"/>
    </source>
</evidence>
<keyword evidence="2" id="KW-0472">Membrane</keyword>
<proteinExistence type="predicted"/>
<dbReference type="SUPFAM" id="SSF103473">
    <property type="entry name" value="MFS general substrate transporter"/>
    <property type="match status" value="1"/>
</dbReference>
<feature type="transmembrane region" description="Helical" evidence="2">
    <location>
        <begin position="55"/>
        <end position="77"/>
    </location>
</feature>
<organism evidence="3 4">
    <name type="scientific">Priestia megaterium</name>
    <name type="common">Bacillus megaterium</name>
    <dbReference type="NCBI Taxonomy" id="1404"/>
    <lineage>
        <taxon>Bacteria</taxon>
        <taxon>Bacillati</taxon>
        <taxon>Bacillota</taxon>
        <taxon>Bacilli</taxon>
        <taxon>Bacillales</taxon>
        <taxon>Bacillaceae</taxon>
        <taxon>Priestia</taxon>
    </lineage>
</organism>
<feature type="transmembrane region" description="Helical" evidence="2">
    <location>
        <begin position="136"/>
        <end position="157"/>
    </location>
</feature>
<dbReference type="InterPro" id="IPR036259">
    <property type="entry name" value="MFS_trans_sf"/>
</dbReference>
<protein>
    <recommendedName>
        <fullName evidence="5">MFS transporter</fullName>
    </recommendedName>
</protein>
<comment type="subcellular location">
    <subcellularLocation>
        <location evidence="1">Cell membrane</location>
        <topology evidence="1">Multi-pass membrane protein</topology>
    </subcellularLocation>
</comment>
<feature type="transmembrane region" description="Helical" evidence="2">
    <location>
        <begin position="105"/>
        <end position="130"/>
    </location>
</feature>
<gene>
    <name evidence="3" type="ORF">HFZ78_00945</name>
</gene>
<dbReference type="EMBL" id="CP051128">
    <property type="protein sequence ID" value="QIZ05514.1"/>
    <property type="molecule type" value="Genomic_DNA"/>
</dbReference>
<dbReference type="GO" id="GO:0005886">
    <property type="term" value="C:plasma membrane"/>
    <property type="evidence" value="ECO:0007669"/>
    <property type="project" value="UniProtKB-SubCell"/>
</dbReference>
<dbReference type="GO" id="GO:0022857">
    <property type="term" value="F:transmembrane transporter activity"/>
    <property type="evidence" value="ECO:0007669"/>
    <property type="project" value="InterPro"/>
</dbReference>
<feature type="transmembrane region" description="Helical" evidence="2">
    <location>
        <begin position="169"/>
        <end position="188"/>
    </location>
</feature>
<sequence length="294" mass="33013">MRLDQENRPHGLKDTKKAERHCSLLYSLIQFTVAYNADAFIVAILFTVFAKQMVANWRLTLTFFASLTILFFIAWLWKAETFETKETGGTAEKYGYKEALKDGFLWRYGLAFASFLTLYVLSLVSFKAIFDQYTLLNVSVTNLLISGFGILGTFEGIRIGNKGVPRKPILLFSGIVMVGTFALAIVFANKIPLLSYTLISISGFAMYIQYPIFLNLPHELKGMTPQKLTIMFGLFWAIAYAGQTIATIVWSFILGSSGYTAAMIFFIAASSVYIFLVATFPETRQKEAILRRAA</sequence>
<dbReference type="Proteomes" id="UP000501868">
    <property type="component" value="Chromosome"/>
</dbReference>
<reference evidence="3 4" key="1">
    <citation type="submission" date="2020-04" db="EMBL/GenBank/DDBJ databases">
        <title>Genome-Wide Identification of 5-Methylcytosine Sites in Bacterial Genomes By High-Throughput Sequencing of MspJI Restriction Fragments.</title>
        <authorList>
            <person name="Wu V."/>
        </authorList>
    </citation>
    <scope>NUCLEOTIDE SEQUENCE [LARGE SCALE GENOMIC DNA]</scope>
    <source>
        <strain evidence="3 4">S2</strain>
    </source>
</reference>
<evidence type="ECO:0000313" key="3">
    <source>
        <dbReference type="EMBL" id="QIZ05514.1"/>
    </source>
</evidence>
<dbReference type="AlphaFoldDB" id="A0A6H1NW40"/>
<dbReference type="Pfam" id="PF07690">
    <property type="entry name" value="MFS_1"/>
    <property type="match status" value="1"/>
</dbReference>
<accession>A0A6H1NW40</accession>
<keyword evidence="2" id="KW-1133">Transmembrane helix</keyword>